<dbReference type="PANTHER" id="PTHR23077:SF132">
    <property type="entry name" value="ATP-DEPENDENT ZN PROTEASE"/>
    <property type="match status" value="1"/>
</dbReference>
<comment type="caution">
    <text evidence="3">The sequence shown here is derived from an EMBL/GenBank/DDBJ whole genome shotgun (WGS) entry which is preliminary data.</text>
</comment>
<organism evidence="3 4">
    <name type="scientific">Limnofasciculus baicalensis BBK-W-15</name>
    <dbReference type="NCBI Taxonomy" id="2699891"/>
    <lineage>
        <taxon>Bacteria</taxon>
        <taxon>Bacillati</taxon>
        <taxon>Cyanobacteriota</taxon>
        <taxon>Cyanophyceae</taxon>
        <taxon>Coleofasciculales</taxon>
        <taxon>Coleofasciculaceae</taxon>
        <taxon>Limnofasciculus</taxon>
        <taxon>Limnofasciculus baicalensis</taxon>
    </lineage>
</organism>
<evidence type="ECO:0000313" key="3">
    <source>
        <dbReference type="EMBL" id="MCP2729525.1"/>
    </source>
</evidence>
<dbReference type="PANTHER" id="PTHR23077">
    <property type="entry name" value="AAA-FAMILY ATPASE"/>
    <property type="match status" value="1"/>
</dbReference>
<dbReference type="PROSITE" id="PS00674">
    <property type="entry name" value="AAA"/>
    <property type="match status" value="1"/>
</dbReference>
<dbReference type="CDD" id="cd19481">
    <property type="entry name" value="RecA-like_protease"/>
    <property type="match status" value="1"/>
</dbReference>
<dbReference type="EMBL" id="JAMZMM010000122">
    <property type="protein sequence ID" value="MCP2729525.1"/>
    <property type="molecule type" value="Genomic_DNA"/>
</dbReference>
<accession>A0AAE3KMJ2</accession>
<dbReference type="InterPro" id="IPR003960">
    <property type="entry name" value="ATPase_AAA_CS"/>
</dbReference>
<keyword evidence="1 3" id="KW-0067">ATP-binding</keyword>
<feature type="domain" description="AAA+ ATPase" evidence="2">
    <location>
        <begin position="197"/>
        <end position="321"/>
    </location>
</feature>
<dbReference type="Pfam" id="PF00004">
    <property type="entry name" value="AAA"/>
    <property type="match status" value="1"/>
</dbReference>
<dbReference type="GO" id="GO:0003723">
    <property type="term" value="F:RNA binding"/>
    <property type="evidence" value="ECO:0007669"/>
    <property type="project" value="TreeGrafter"/>
</dbReference>
<dbReference type="InterPro" id="IPR050168">
    <property type="entry name" value="AAA_ATPase_domain"/>
</dbReference>
<reference evidence="3" key="1">
    <citation type="submission" date="2022-06" db="EMBL/GenBank/DDBJ databases">
        <title>New cyanobacteria of genus Symplocastrum in benthos of Lake Baikal.</title>
        <authorList>
            <person name="Sorokovikova E."/>
            <person name="Tikhonova I."/>
            <person name="Krasnopeev A."/>
            <person name="Evseev P."/>
            <person name="Gladkikh A."/>
            <person name="Belykh O."/>
        </authorList>
    </citation>
    <scope>NUCLEOTIDE SEQUENCE</scope>
    <source>
        <strain evidence="3">BBK-W-15</strain>
    </source>
</reference>
<dbReference type="GO" id="GO:1990275">
    <property type="term" value="F:preribosome binding"/>
    <property type="evidence" value="ECO:0007669"/>
    <property type="project" value="TreeGrafter"/>
</dbReference>
<dbReference type="Proteomes" id="UP001204953">
    <property type="component" value="Unassembled WGS sequence"/>
</dbReference>
<gene>
    <name evidence="3" type="ORF">NJ959_13795</name>
</gene>
<dbReference type="InterPro" id="IPR003593">
    <property type="entry name" value="AAA+_ATPase"/>
</dbReference>
<dbReference type="AlphaFoldDB" id="A0AAE3KMJ2"/>
<dbReference type="GO" id="GO:0005524">
    <property type="term" value="F:ATP binding"/>
    <property type="evidence" value="ECO:0007669"/>
    <property type="project" value="UniProtKB-KW"/>
</dbReference>
<dbReference type="InterPro" id="IPR027417">
    <property type="entry name" value="P-loop_NTPase"/>
</dbReference>
<proteinExistence type="inferred from homology"/>
<dbReference type="SUPFAM" id="SSF52540">
    <property type="entry name" value="P-loop containing nucleoside triphosphate hydrolases"/>
    <property type="match status" value="1"/>
</dbReference>
<dbReference type="GO" id="GO:0042254">
    <property type="term" value="P:ribosome biogenesis"/>
    <property type="evidence" value="ECO:0007669"/>
    <property type="project" value="TreeGrafter"/>
</dbReference>
<dbReference type="Gene3D" id="3.40.50.300">
    <property type="entry name" value="P-loop containing nucleotide triphosphate hydrolases"/>
    <property type="match status" value="1"/>
</dbReference>
<sequence>MKIKKLITKALNLPSTAIAYYVSQELAGIYPDKAVVEGNDCSFDVEAYAQGRKCTIEQNISIHNQFSTSWDGMDNKINQSAKNAWLKVSWNGQSIKVILMSWQDGWNTIEYYWVIADTQNIAESFFAAVCEWNGTIREEVLVFEEGGWKKNPSLFQAIKSATFDNLILPGTLKQEIQDDVENFFASRPTYQTYGVPWKRGILFIGSPGNGKTHTVKALINKMQQPCLYVKSFKSRYETDNDNIRKAFKKARQSAPCILVLEDLDSLVDKENRSFFLNELDGFADNVGIVTLATTNHPERLDPAIIDRPSRFDRKYHFELPSITERVAYIELWNHNLNEDMGLSEAGIHHIAQITDGFSFAYLKELFLSSMVRWMGVIELGAMEKIMMEQVAVLAEQMISATQDLDKSQPSELN</sequence>
<dbReference type="InterPro" id="IPR003959">
    <property type="entry name" value="ATPase_AAA_core"/>
</dbReference>
<evidence type="ECO:0000256" key="1">
    <source>
        <dbReference type="RuleBase" id="RU003651"/>
    </source>
</evidence>
<evidence type="ECO:0000259" key="2">
    <source>
        <dbReference type="SMART" id="SM00382"/>
    </source>
</evidence>
<dbReference type="RefSeq" id="WP_254012310.1">
    <property type="nucleotide sequence ID" value="NZ_JAMZMM010000122.1"/>
</dbReference>
<evidence type="ECO:0000313" key="4">
    <source>
        <dbReference type="Proteomes" id="UP001204953"/>
    </source>
</evidence>
<dbReference type="SMART" id="SM00382">
    <property type="entry name" value="AAA"/>
    <property type="match status" value="1"/>
</dbReference>
<dbReference type="GO" id="GO:0016887">
    <property type="term" value="F:ATP hydrolysis activity"/>
    <property type="evidence" value="ECO:0007669"/>
    <property type="project" value="InterPro"/>
</dbReference>
<keyword evidence="4" id="KW-1185">Reference proteome</keyword>
<comment type="similarity">
    <text evidence="1">Belongs to the AAA ATPase family.</text>
</comment>
<protein>
    <submittedName>
        <fullName evidence="3">ATP-binding protein</fullName>
    </submittedName>
</protein>
<keyword evidence="1" id="KW-0547">Nucleotide-binding</keyword>
<name>A0AAE3KMJ2_9CYAN</name>